<keyword evidence="1" id="KW-1185">Reference proteome</keyword>
<accession>A0A7F5RMA4</accession>
<evidence type="ECO:0000313" key="1">
    <source>
        <dbReference type="Proteomes" id="UP000192223"/>
    </source>
</evidence>
<sequence length="106" mass="12105">MNMKTVDQKGLKYGKAVPLVNYTLGIGKGPFVETVVAKKQKIRIGNLDSPQSPLVLERCNFRDVLSLACWLISTISVFLRWQRLVIKLEHRTVYNNPGDYPTNERD</sequence>
<organism evidence="1 2">
    <name type="scientific">Agrilus planipennis</name>
    <name type="common">Emerald ash borer</name>
    <name type="synonym">Agrilus marcopoli</name>
    <dbReference type="NCBI Taxonomy" id="224129"/>
    <lineage>
        <taxon>Eukaryota</taxon>
        <taxon>Metazoa</taxon>
        <taxon>Ecdysozoa</taxon>
        <taxon>Arthropoda</taxon>
        <taxon>Hexapoda</taxon>
        <taxon>Insecta</taxon>
        <taxon>Pterygota</taxon>
        <taxon>Neoptera</taxon>
        <taxon>Endopterygota</taxon>
        <taxon>Coleoptera</taxon>
        <taxon>Polyphaga</taxon>
        <taxon>Elateriformia</taxon>
        <taxon>Buprestoidea</taxon>
        <taxon>Buprestidae</taxon>
        <taxon>Agrilinae</taxon>
        <taxon>Agrilus</taxon>
    </lineage>
</organism>
<dbReference type="Proteomes" id="UP000192223">
    <property type="component" value="Unplaced"/>
</dbReference>
<evidence type="ECO:0000313" key="2">
    <source>
        <dbReference type="RefSeq" id="XP_025837159.1"/>
    </source>
</evidence>
<dbReference type="AlphaFoldDB" id="A0A7F5RMA4"/>
<dbReference type="KEGG" id="apln:112906705"/>
<proteinExistence type="predicted"/>
<gene>
    <name evidence="2" type="primary">LOC112906705</name>
</gene>
<dbReference type="RefSeq" id="XP_025837159.1">
    <property type="nucleotide sequence ID" value="XM_025981374.1"/>
</dbReference>
<dbReference type="GeneID" id="112906705"/>
<dbReference type="InParanoid" id="A0A7F5RMA4"/>
<name>A0A7F5RMA4_AGRPL</name>
<reference evidence="2" key="1">
    <citation type="submission" date="2025-08" db="UniProtKB">
        <authorList>
            <consortium name="RefSeq"/>
        </authorList>
    </citation>
    <scope>IDENTIFICATION</scope>
    <source>
        <tissue evidence="2">Entire body</tissue>
    </source>
</reference>
<protein>
    <submittedName>
        <fullName evidence="2">Uncharacterized protein LOC112906705</fullName>
    </submittedName>
</protein>